<evidence type="ECO:0000313" key="8">
    <source>
        <dbReference type="EMBL" id="TCJ17861.1"/>
    </source>
</evidence>
<dbReference type="UniPathway" id="UPA00848">
    <property type="reaction ID" value="UER00151"/>
</dbReference>
<comment type="subunit">
    <text evidence="6">Homopolymer.</text>
</comment>
<dbReference type="EC" id="3.5.4.16" evidence="6"/>
<dbReference type="Gene3D" id="3.30.1130.10">
    <property type="match status" value="1"/>
</dbReference>
<dbReference type="InterPro" id="IPR020602">
    <property type="entry name" value="GTP_CycHdrlase_I_dom"/>
</dbReference>
<keyword evidence="9" id="KW-1185">Reference proteome</keyword>
<reference evidence="8 9" key="1">
    <citation type="submission" date="2019-03" db="EMBL/GenBank/DDBJ databases">
        <authorList>
            <person name="Kim M.K.M."/>
        </authorList>
    </citation>
    <scope>NUCLEOTIDE SEQUENCE [LARGE SCALE GENOMIC DNA]</scope>
    <source>
        <strain evidence="8 9">17J68-12</strain>
    </source>
</reference>
<dbReference type="GO" id="GO:0046654">
    <property type="term" value="P:tetrahydrofolate biosynthetic process"/>
    <property type="evidence" value="ECO:0007669"/>
    <property type="project" value="UniProtKB-UniRule"/>
</dbReference>
<evidence type="ECO:0000256" key="4">
    <source>
        <dbReference type="ARBA" id="ARBA00022563"/>
    </source>
</evidence>
<dbReference type="InterPro" id="IPR001474">
    <property type="entry name" value="GTP_CycHdrlase_I"/>
</dbReference>
<gene>
    <name evidence="6 8" type="primary">folE</name>
    <name evidence="8" type="ORF">EPD60_06660</name>
</gene>
<accession>A0A4R1BKG0</accession>
<dbReference type="FunFam" id="3.30.1130.10:FF:000001">
    <property type="entry name" value="GTP cyclohydrolase 1"/>
    <property type="match status" value="1"/>
</dbReference>
<dbReference type="PANTHER" id="PTHR11109:SF7">
    <property type="entry name" value="GTP CYCLOHYDROLASE 1"/>
    <property type="match status" value="1"/>
</dbReference>
<evidence type="ECO:0000259" key="7">
    <source>
        <dbReference type="Pfam" id="PF01227"/>
    </source>
</evidence>
<dbReference type="RefSeq" id="WP_131448091.1">
    <property type="nucleotide sequence ID" value="NZ_SJZI01000008.1"/>
</dbReference>
<comment type="caution">
    <text evidence="8">The sequence shown here is derived from an EMBL/GenBank/DDBJ whole genome shotgun (WGS) entry which is preliminary data.</text>
</comment>
<evidence type="ECO:0000256" key="6">
    <source>
        <dbReference type="HAMAP-Rule" id="MF_00223"/>
    </source>
</evidence>
<dbReference type="NCBIfam" id="TIGR00063">
    <property type="entry name" value="folE"/>
    <property type="match status" value="1"/>
</dbReference>
<dbReference type="PROSITE" id="PS00859">
    <property type="entry name" value="GTP_CYCLOHYDROL_1_1"/>
    <property type="match status" value="1"/>
</dbReference>
<dbReference type="AlphaFoldDB" id="A0A4R1BKG0"/>
<feature type="binding site" evidence="6">
    <location>
        <position position="158"/>
    </location>
    <ligand>
        <name>Zn(2+)</name>
        <dbReference type="ChEBI" id="CHEBI:29105"/>
    </ligand>
</feature>
<feature type="binding site" evidence="6">
    <location>
        <position position="87"/>
    </location>
    <ligand>
        <name>Zn(2+)</name>
        <dbReference type="ChEBI" id="CHEBI:29105"/>
    </ligand>
</feature>
<feature type="domain" description="GTP cyclohydrolase I" evidence="7">
    <location>
        <begin position="19"/>
        <end position="194"/>
    </location>
</feature>
<evidence type="ECO:0000256" key="5">
    <source>
        <dbReference type="ARBA" id="ARBA00022801"/>
    </source>
</evidence>
<dbReference type="NCBIfam" id="NF006825">
    <property type="entry name" value="PRK09347.1-2"/>
    <property type="match status" value="1"/>
</dbReference>
<dbReference type="GO" id="GO:0005737">
    <property type="term" value="C:cytoplasm"/>
    <property type="evidence" value="ECO:0007669"/>
    <property type="project" value="TreeGrafter"/>
</dbReference>
<dbReference type="InterPro" id="IPR043133">
    <property type="entry name" value="GTP-CH-I_C/QueF"/>
</dbReference>
<dbReference type="GO" id="GO:0003934">
    <property type="term" value="F:GTP cyclohydrolase I activity"/>
    <property type="evidence" value="ECO:0007669"/>
    <property type="project" value="UniProtKB-UniRule"/>
</dbReference>
<dbReference type="PROSITE" id="PS00860">
    <property type="entry name" value="GTP_CYCLOHYDROL_1_2"/>
    <property type="match status" value="1"/>
</dbReference>
<evidence type="ECO:0000256" key="3">
    <source>
        <dbReference type="ARBA" id="ARBA00008085"/>
    </source>
</evidence>
<dbReference type="GO" id="GO:0006729">
    <property type="term" value="P:tetrahydrobiopterin biosynthetic process"/>
    <property type="evidence" value="ECO:0007669"/>
    <property type="project" value="TreeGrafter"/>
</dbReference>
<keyword evidence="6" id="KW-0547">Nucleotide-binding</keyword>
<dbReference type="PANTHER" id="PTHR11109">
    <property type="entry name" value="GTP CYCLOHYDROLASE I"/>
    <property type="match status" value="1"/>
</dbReference>
<dbReference type="NCBIfam" id="NF006826">
    <property type="entry name" value="PRK09347.1-3"/>
    <property type="match status" value="1"/>
</dbReference>
<organism evidence="8 9">
    <name type="scientific">Flaviaesturariibacter flavus</name>
    <dbReference type="NCBI Taxonomy" id="2502780"/>
    <lineage>
        <taxon>Bacteria</taxon>
        <taxon>Pseudomonadati</taxon>
        <taxon>Bacteroidota</taxon>
        <taxon>Chitinophagia</taxon>
        <taxon>Chitinophagales</taxon>
        <taxon>Chitinophagaceae</taxon>
        <taxon>Flaviaestuariibacter</taxon>
    </lineage>
</organism>
<name>A0A4R1BKG0_9BACT</name>
<evidence type="ECO:0000256" key="2">
    <source>
        <dbReference type="ARBA" id="ARBA00005080"/>
    </source>
</evidence>
<feature type="binding site" evidence="6">
    <location>
        <position position="90"/>
    </location>
    <ligand>
        <name>Zn(2+)</name>
        <dbReference type="ChEBI" id="CHEBI:29105"/>
    </ligand>
</feature>
<dbReference type="SUPFAM" id="SSF55620">
    <property type="entry name" value="Tetrahydrobiopterin biosynthesis enzymes-like"/>
    <property type="match status" value="1"/>
</dbReference>
<sequence length="199" mass="22323">MAYHKKEYYDEDVTEGMMAAYRNIIGLAGDDVSREGLAKTPERAAKAMQFNTQGYSQDAVAILNSARFREDVSEMVIVKDIELYSMCEHHLHPFYGKAHIAYIPNGYITGLSKLARVVDVYARRLQVQERLTTQILGAIKESLNPLGVAVVIEAKHLCMMMRGVQKQNSVTTTSAFDGEFLDNHITRNEFLKLIGSSLS</sequence>
<keyword evidence="6" id="KW-0862">Zinc</keyword>
<dbReference type="InterPro" id="IPR018234">
    <property type="entry name" value="GTP_CycHdrlase_I_CS"/>
</dbReference>
<dbReference type="Pfam" id="PF01227">
    <property type="entry name" value="GTP_cyclohydroI"/>
    <property type="match status" value="1"/>
</dbReference>
<evidence type="ECO:0000313" key="9">
    <source>
        <dbReference type="Proteomes" id="UP000295334"/>
    </source>
</evidence>
<dbReference type="InterPro" id="IPR043134">
    <property type="entry name" value="GTP-CH-I_N"/>
</dbReference>
<comment type="pathway">
    <text evidence="2 6">Cofactor biosynthesis; 7,8-dihydroneopterin triphosphate biosynthesis; 7,8-dihydroneopterin triphosphate from GTP: step 1/1.</text>
</comment>
<comment type="catalytic activity">
    <reaction evidence="1 6">
        <text>GTP + H2O = 7,8-dihydroneopterin 3'-triphosphate + formate + H(+)</text>
        <dbReference type="Rhea" id="RHEA:17473"/>
        <dbReference type="ChEBI" id="CHEBI:15377"/>
        <dbReference type="ChEBI" id="CHEBI:15378"/>
        <dbReference type="ChEBI" id="CHEBI:15740"/>
        <dbReference type="ChEBI" id="CHEBI:37565"/>
        <dbReference type="ChEBI" id="CHEBI:58462"/>
        <dbReference type="EC" id="3.5.4.16"/>
    </reaction>
</comment>
<dbReference type="GO" id="GO:0006730">
    <property type="term" value="P:one-carbon metabolic process"/>
    <property type="evidence" value="ECO:0007669"/>
    <property type="project" value="UniProtKB-UniRule"/>
</dbReference>
<keyword evidence="4 6" id="KW-0554">One-carbon metabolism</keyword>
<proteinExistence type="inferred from homology"/>
<dbReference type="GO" id="GO:0005525">
    <property type="term" value="F:GTP binding"/>
    <property type="evidence" value="ECO:0007669"/>
    <property type="project" value="UniProtKB-KW"/>
</dbReference>
<dbReference type="Proteomes" id="UP000295334">
    <property type="component" value="Unassembled WGS sequence"/>
</dbReference>
<keyword evidence="5 6" id="KW-0378">Hydrolase</keyword>
<dbReference type="OrthoDB" id="9801207at2"/>
<dbReference type="GO" id="GO:0008270">
    <property type="term" value="F:zinc ion binding"/>
    <property type="evidence" value="ECO:0007669"/>
    <property type="project" value="UniProtKB-UniRule"/>
</dbReference>
<keyword evidence="6" id="KW-0479">Metal-binding</keyword>
<dbReference type="Gene3D" id="1.10.286.10">
    <property type="match status" value="1"/>
</dbReference>
<protein>
    <recommendedName>
        <fullName evidence="6">GTP cyclohydrolase 1</fullName>
        <ecNumber evidence="6">3.5.4.16</ecNumber>
    </recommendedName>
    <alternativeName>
        <fullName evidence="6">GTP cyclohydrolase I</fullName>
        <shortName evidence="6">GTP-CH-I</shortName>
    </alternativeName>
</protein>
<dbReference type="HAMAP" id="MF_00223">
    <property type="entry name" value="FolE"/>
    <property type="match status" value="1"/>
</dbReference>
<comment type="similarity">
    <text evidence="3 6">Belongs to the GTP cyclohydrolase I family.</text>
</comment>
<dbReference type="EMBL" id="SJZI01000008">
    <property type="protein sequence ID" value="TCJ17861.1"/>
    <property type="molecule type" value="Genomic_DNA"/>
</dbReference>
<keyword evidence="6" id="KW-0342">GTP-binding</keyword>
<evidence type="ECO:0000256" key="1">
    <source>
        <dbReference type="ARBA" id="ARBA00001052"/>
    </source>
</evidence>